<dbReference type="Proteomes" id="UP000663720">
    <property type="component" value="Chromosome"/>
</dbReference>
<dbReference type="EMBL" id="CP061799">
    <property type="protein sequence ID" value="QTA81892.1"/>
    <property type="molecule type" value="Genomic_DNA"/>
</dbReference>
<keyword evidence="2" id="KW-0489">Methyltransferase</keyword>
<protein>
    <submittedName>
        <fullName evidence="2">SAM-dependent methyltransferase, type 11</fullName>
    </submittedName>
</protein>
<sequence>MKKLNLGSGSFKKKGYINIDISGDNDPDVIHNLEILPYPFANESFDLIEADHCLEHLNDPFSVMKELNRILKYNGKLIIRVPHFSRAMTHPQHKRGFDVTFPLYFDENFSGGYTGTKYICEKVELHWFAQIHLMKKHLPKTTYTSLVVIGKIIDFFANLHSMFCSRIWCYWVGGFYEIEFIFRKY</sequence>
<keyword evidence="3" id="KW-1185">Reference proteome</keyword>
<keyword evidence="2" id="KW-0808">Transferase</keyword>
<evidence type="ECO:0000313" key="2">
    <source>
        <dbReference type="EMBL" id="QTA81892.1"/>
    </source>
</evidence>
<dbReference type="InterPro" id="IPR029063">
    <property type="entry name" value="SAM-dependent_MTases_sf"/>
</dbReference>
<dbReference type="Pfam" id="PF08241">
    <property type="entry name" value="Methyltransf_11"/>
    <property type="match status" value="1"/>
</dbReference>
<accession>A0A975BAS0</accession>
<dbReference type="GO" id="GO:0008757">
    <property type="term" value="F:S-adenosylmethionine-dependent methyltransferase activity"/>
    <property type="evidence" value="ECO:0007669"/>
    <property type="project" value="InterPro"/>
</dbReference>
<dbReference type="KEGG" id="dli:dnl_42490"/>
<evidence type="ECO:0000259" key="1">
    <source>
        <dbReference type="Pfam" id="PF08241"/>
    </source>
</evidence>
<feature type="domain" description="Methyltransferase type 11" evidence="1">
    <location>
        <begin position="35"/>
        <end position="79"/>
    </location>
</feature>
<reference evidence="2" key="1">
    <citation type="journal article" date="2021" name="Microb. Physiol.">
        <title>Proteogenomic Insights into the Physiology of Marine, Sulfate-Reducing, Filamentous Desulfonema limicola and Desulfonema magnum.</title>
        <authorList>
            <person name="Schnaars V."/>
            <person name="Wohlbrand L."/>
            <person name="Scheve S."/>
            <person name="Hinrichs C."/>
            <person name="Reinhardt R."/>
            <person name="Rabus R."/>
        </authorList>
    </citation>
    <scope>NUCLEOTIDE SEQUENCE</scope>
    <source>
        <strain evidence="2">5ac10</strain>
    </source>
</reference>
<gene>
    <name evidence="2" type="ORF">dnl_42490</name>
</gene>
<dbReference type="AlphaFoldDB" id="A0A975BAS0"/>
<dbReference type="GO" id="GO:0032259">
    <property type="term" value="P:methylation"/>
    <property type="evidence" value="ECO:0007669"/>
    <property type="project" value="UniProtKB-KW"/>
</dbReference>
<dbReference type="SUPFAM" id="SSF53335">
    <property type="entry name" value="S-adenosyl-L-methionine-dependent methyltransferases"/>
    <property type="match status" value="1"/>
</dbReference>
<dbReference type="InterPro" id="IPR013216">
    <property type="entry name" value="Methyltransf_11"/>
</dbReference>
<dbReference type="RefSeq" id="WP_207687873.1">
    <property type="nucleotide sequence ID" value="NZ_CP061799.1"/>
</dbReference>
<dbReference type="Gene3D" id="3.40.50.150">
    <property type="entry name" value="Vaccinia Virus protein VP39"/>
    <property type="match status" value="1"/>
</dbReference>
<proteinExistence type="predicted"/>
<name>A0A975BAS0_9BACT</name>
<evidence type="ECO:0000313" key="3">
    <source>
        <dbReference type="Proteomes" id="UP000663720"/>
    </source>
</evidence>
<organism evidence="2 3">
    <name type="scientific">Desulfonema limicola</name>
    <dbReference type="NCBI Taxonomy" id="45656"/>
    <lineage>
        <taxon>Bacteria</taxon>
        <taxon>Pseudomonadati</taxon>
        <taxon>Thermodesulfobacteriota</taxon>
        <taxon>Desulfobacteria</taxon>
        <taxon>Desulfobacterales</taxon>
        <taxon>Desulfococcaceae</taxon>
        <taxon>Desulfonema</taxon>
    </lineage>
</organism>